<dbReference type="GeneID" id="40743509"/>
<evidence type="ECO:0000256" key="1">
    <source>
        <dbReference type="ARBA" id="ARBA00001003"/>
    </source>
</evidence>
<evidence type="ECO:0000313" key="21">
    <source>
        <dbReference type="Proteomes" id="UP000030706"/>
    </source>
</evidence>
<keyword evidence="5" id="KW-0645">Protease</keyword>
<dbReference type="EMBL" id="KL584996">
    <property type="protein sequence ID" value="KEQ80627.1"/>
    <property type="molecule type" value="Genomic_DNA"/>
</dbReference>
<comment type="function">
    <text evidence="14">Protease with a carboxypeptidase B-like function involved in the C-terminal processing of the lysine and arginine residues from protein precursors. Promotes cell fusion and is involved in the programmed cell death.</text>
</comment>
<evidence type="ECO:0000256" key="11">
    <source>
        <dbReference type="ARBA" id="ARBA00023034"/>
    </source>
</evidence>
<dbReference type="Gene3D" id="3.40.50.1820">
    <property type="entry name" value="alpha/beta hydrolase"/>
    <property type="match status" value="1"/>
</dbReference>
<evidence type="ECO:0000256" key="10">
    <source>
        <dbReference type="ARBA" id="ARBA00022989"/>
    </source>
</evidence>
<dbReference type="PANTHER" id="PTHR11802:SF190">
    <property type="entry name" value="PHEROMONE-PROCESSING CARBOXYPEPTIDASE KEX1"/>
    <property type="match status" value="1"/>
</dbReference>
<evidence type="ECO:0000256" key="5">
    <source>
        <dbReference type="ARBA" id="ARBA00022670"/>
    </source>
</evidence>
<dbReference type="RefSeq" id="XP_029756814.1">
    <property type="nucleotide sequence ID" value="XM_029901203.1"/>
</dbReference>
<evidence type="ECO:0000256" key="7">
    <source>
        <dbReference type="ARBA" id="ARBA00022703"/>
    </source>
</evidence>
<dbReference type="GO" id="GO:0006508">
    <property type="term" value="P:proteolysis"/>
    <property type="evidence" value="ECO:0007669"/>
    <property type="project" value="UniProtKB-KW"/>
</dbReference>
<dbReference type="HOGENOM" id="CLU_008523_10_1_1"/>
<evidence type="ECO:0000256" key="2">
    <source>
        <dbReference type="ARBA" id="ARBA00004393"/>
    </source>
</evidence>
<dbReference type="EC" id="3.4.16.6" evidence="15"/>
<evidence type="ECO:0000256" key="3">
    <source>
        <dbReference type="ARBA" id="ARBA00009431"/>
    </source>
</evidence>
<dbReference type="InterPro" id="IPR001563">
    <property type="entry name" value="Peptidase_S10"/>
</dbReference>
<sequence>NGGPGYSLLTRAMLETGPFRVQVDGTLTHNAGSWAEFGNMLFVDNLIGTGYSFAPPKLFASELKQAAESIIAFLENFFDEFPHYASNSLYLAGESFASQYIPYIARAIQLRNRNKVSHWNLSGLMIGNGWMDGQAQYPAYLDYALANDLVPKDSLEALKHKQGACLEVLASGGRDHVRSPKCKDLMGDILMLSQRDGNCFNMYDVRKWDEFPRCGLNFPPEQTSLSEYMQRKDVVEILHVDPDSGQWVECRPDVGAAFTDQDSLPSSRLLPDLISEMSVLLYAGDKDFACNHLGLERFIQSLEWNGTAGLHNLHIDHSLHATWVVDDRAVGEWYSAHHLTYVRHYDASHMVPYDHPQQVKQMIHRFLEKSVQNAEAKSLSHVDAGITLQSSQERYAPDWGWTLFCILALIASFMIVMMVIEARSCLYKYVY</sequence>
<evidence type="ECO:0000256" key="6">
    <source>
        <dbReference type="ARBA" id="ARBA00022692"/>
    </source>
</evidence>
<comment type="similarity">
    <text evidence="3">Belongs to the peptidase S10 family.</text>
</comment>
<dbReference type="PRINTS" id="PR00724">
    <property type="entry name" value="CRBOXYPTASEC"/>
</dbReference>
<evidence type="ECO:0000256" key="8">
    <source>
        <dbReference type="ARBA" id="ARBA00022729"/>
    </source>
</evidence>
<dbReference type="STRING" id="1043002.A0A074XF30"/>
<dbReference type="GO" id="GO:0005802">
    <property type="term" value="C:trans-Golgi network"/>
    <property type="evidence" value="ECO:0007669"/>
    <property type="project" value="TreeGrafter"/>
</dbReference>
<keyword evidence="8" id="KW-0732">Signal</keyword>
<feature type="non-terminal residue" evidence="20">
    <location>
        <position position="1"/>
    </location>
</feature>
<keyword evidence="12 19" id="KW-0472">Membrane</keyword>
<evidence type="ECO:0000256" key="13">
    <source>
        <dbReference type="ARBA" id="ARBA00023180"/>
    </source>
</evidence>
<organism evidence="20 21">
    <name type="scientific">Aureobasidium pullulans EXF-150</name>
    <dbReference type="NCBI Taxonomy" id="1043002"/>
    <lineage>
        <taxon>Eukaryota</taxon>
        <taxon>Fungi</taxon>
        <taxon>Dikarya</taxon>
        <taxon>Ascomycota</taxon>
        <taxon>Pezizomycotina</taxon>
        <taxon>Dothideomycetes</taxon>
        <taxon>Dothideomycetidae</taxon>
        <taxon>Dothideales</taxon>
        <taxon>Saccotheciaceae</taxon>
        <taxon>Aureobasidium</taxon>
    </lineage>
</organism>
<evidence type="ECO:0000256" key="14">
    <source>
        <dbReference type="ARBA" id="ARBA00037042"/>
    </source>
</evidence>
<dbReference type="InterPro" id="IPR029058">
    <property type="entry name" value="AB_hydrolase_fold"/>
</dbReference>
<dbReference type="AlphaFoldDB" id="A0A074XF30"/>
<comment type="subcellular location">
    <subcellularLocation>
        <location evidence="2">Golgi apparatus</location>
        <location evidence="2">trans-Golgi network membrane</location>
        <topology evidence="2">Single-pass type I membrane protein</topology>
    </subcellularLocation>
</comment>
<keyword evidence="9 20" id="KW-0378">Hydrolase</keyword>
<name>A0A074XF30_AURPU</name>
<evidence type="ECO:0000256" key="4">
    <source>
        <dbReference type="ARBA" id="ARBA00022645"/>
    </source>
</evidence>
<keyword evidence="11" id="KW-0333">Golgi apparatus</keyword>
<gene>
    <name evidence="20" type="ORF">M438DRAFT_280986</name>
</gene>
<accession>A0A074XF30</accession>
<feature type="transmembrane region" description="Helical" evidence="19">
    <location>
        <begin position="399"/>
        <end position="420"/>
    </location>
</feature>
<keyword evidence="6 19" id="KW-0812">Transmembrane</keyword>
<keyword evidence="13" id="KW-0325">Glycoprotein</keyword>
<dbReference type="GO" id="GO:0006915">
    <property type="term" value="P:apoptotic process"/>
    <property type="evidence" value="ECO:0007669"/>
    <property type="project" value="UniProtKB-KW"/>
</dbReference>
<evidence type="ECO:0000313" key="20">
    <source>
        <dbReference type="EMBL" id="KEQ80627.1"/>
    </source>
</evidence>
<dbReference type="PANTHER" id="PTHR11802">
    <property type="entry name" value="SERINE PROTEASE FAMILY S10 SERINE CARBOXYPEPTIDASE"/>
    <property type="match status" value="1"/>
</dbReference>
<dbReference type="MEROPS" id="S10.007"/>
<evidence type="ECO:0000256" key="9">
    <source>
        <dbReference type="ARBA" id="ARBA00022801"/>
    </source>
</evidence>
<protein>
    <recommendedName>
        <fullName evidence="17">Pheromone-processing carboxypeptidase KEX1</fullName>
        <ecNumber evidence="15">3.4.16.6</ecNumber>
    </recommendedName>
    <alternativeName>
        <fullName evidence="18">Carboxypeptidase D</fullName>
    </alternativeName>
    <alternativeName>
        <fullName evidence="16">Pheromone-processing carboxypeptidase kex1</fullName>
    </alternativeName>
</protein>
<evidence type="ECO:0000256" key="19">
    <source>
        <dbReference type="SAM" id="Phobius"/>
    </source>
</evidence>
<keyword evidence="10 19" id="KW-1133">Transmembrane helix</keyword>
<evidence type="ECO:0000256" key="17">
    <source>
        <dbReference type="ARBA" id="ARBA00040628"/>
    </source>
</evidence>
<evidence type="ECO:0000256" key="12">
    <source>
        <dbReference type="ARBA" id="ARBA00023136"/>
    </source>
</evidence>
<evidence type="ECO:0000256" key="15">
    <source>
        <dbReference type="ARBA" id="ARBA00038895"/>
    </source>
</evidence>
<dbReference type="GO" id="GO:0004185">
    <property type="term" value="F:serine-type carboxypeptidase activity"/>
    <property type="evidence" value="ECO:0007669"/>
    <property type="project" value="UniProtKB-EC"/>
</dbReference>
<keyword evidence="21" id="KW-1185">Reference proteome</keyword>
<reference evidence="20 21" key="1">
    <citation type="journal article" date="2014" name="BMC Genomics">
        <title>Genome sequencing of four Aureobasidium pullulans varieties: biotechnological potential, stress tolerance, and description of new species.</title>
        <authorList>
            <person name="Gostin Ar C."/>
            <person name="Ohm R.A."/>
            <person name="Kogej T."/>
            <person name="Sonjak S."/>
            <person name="Turk M."/>
            <person name="Zajc J."/>
            <person name="Zalar P."/>
            <person name="Grube M."/>
            <person name="Sun H."/>
            <person name="Han J."/>
            <person name="Sharma A."/>
            <person name="Chiniquy J."/>
            <person name="Ngan C.Y."/>
            <person name="Lipzen A."/>
            <person name="Barry K."/>
            <person name="Grigoriev I.V."/>
            <person name="Gunde-Cimerman N."/>
        </authorList>
    </citation>
    <scope>NUCLEOTIDE SEQUENCE [LARGE SCALE GENOMIC DNA]</scope>
    <source>
        <strain evidence="20 21">EXF-150</strain>
    </source>
</reference>
<keyword evidence="7" id="KW-0053">Apoptosis</keyword>
<comment type="catalytic activity">
    <reaction evidence="1">
        <text>Preferential release of a C-terminal arginine or lysine residue.</text>
        <dbReference type="EC" id="3.4.16.6"/>
    </reaction>
</comment>
<dbReference type="Pfam" id="PF00450">
    <property type="entry name" value="Peptidase_S10"/>
    <property type="match status" value="1"/>
</dbReference>
<keyword evidence="4" id="KW-0121">Carboxypeptidase</keyword>
<evidence type="ECO:0000256" key="16">
    <source>
        <dbReference type="ARBA" id="ARBA00040403"/>
    </source>
</evidence>
<dbReference type="Proteomes" id="UP000030706">
    <property type="component" value="Unassembled WGS sequence"/>
</dbReference>
<evidence type="ECO:0000256" key="18">
    <source>
        <dbReference type="ARBA" id="ARBA00042717"/>
    </source>
</evidence>
<dbReference type="SUPFAM" id="SSF53474">
    <property type="entry name" value="alpha/beta-Hydrolases"/>
    <property type="match status" value="1"/>
</dbReference>
<proteinExistence type="inferred from homology"/>